<keyword evidence="5" id="KW-0175">Coiled coil</keyword>
<dbReference type="GO" id="GO:0046983">
    <property type="term" value="F:protein dimerization activity"/>
    <property type="evidence" value="ECO:0007669"/>
    <property type="project" value="InterPro"/>
</dbReference>
<evidence type="ECO:0000256" key="3">
    <source>
        <dbReference type="ARBA" id="ARBA00023163"/>
    </source>
</evidence>
<dbReference type="PANTHER" id="PTHR13935">
    <property type="entry name" value="ACHAETE-SCUTE TRANSCRIPTION FACTOR-RELATED"/>
    <property type="match status" value="1"/>
</dbReference>
<feature type="domain" description="BHLH" evidence="6">
    <location>
        <begin position="14"/>
        <end position="66"/>
    </location>
</feature>
<dbReference type="Gene3D" id="4.10.280.10">
    <property type="entry name" value="Helix-loop-helix DNA-binding domain"/>
    <property type="match status" value="1"/>
</dbReference>
<keyword evidence="3" id="KW-0804">Transcription</keyword>
<dbReference type="GO" id="GO:0000981">
    <property type="term" value="F:DNA-binding transcription factor activity, RNA polymerase II-specific"/>
    <property type="evidence" value="ECO:0007669"/>
    <property type="project" value="TreeGrafter"/>
</dbReference>
<evidence type="ECO:0000313" key="7">
    <source>
        <dbReference type="EMBL" id="KAK7246493.1"/>
    </source>
</evidence>
<dbReference type="GO" id="GO:0000977">
    <property type="term" value="F:RNA polymerase II transcription regulatory region sequence-specific DNA binding"/>
    <property type="evidence" value="ECO:0007669"/>
    <property type="project" value="TreeGrafter"/>
</dbReference>
<dbReference type="AlphaFoldDB" id="A0AAN9E4V6"/>
<evidence type="ECO:0000256" key="5">
    <source>
        <dbReference type="SAM" id="Coils"/>
    </source>
</evidence>
<feature type="coiled-coil region" evidence="5">
    <location>
        <begin position="56"/>
        <end position="83"/>
    </location>
</feature>
<evidence type="ECO:0000256" key="1">
    <source>
        <dbReference type="ARBA" id="ARBA00004123"/>
    </source>
</evidence>
<dbReference type="Proteomes" id="UP001372338">
    <property type="component" value="Unassembled WGS sequence"/>
</dbReference>
<dbReference type="PROSITE" id="PS50888">
    <property type="entry name" value="BHLH"/>
    <property type="match status" value="1"/>
</dbReference>
<evidence type="ECO:0000259" key="6">
    <source>
        <dbReference type="PROSITE" id="PS50888"/>
    </source>
</evidence>
<keyword evidence="8" id="KW-1185">Reference proteome</keyword>
<gene>
    <name evidence="7" type="ORF">RIF29_41362</name>
</gene>
<organism evidence="7 8">
    <name type="scientific">Crotalaria pallida</name>
    <name type="common">Smooth rattlebox</name>
    <name type="synonym">Crotalaria striata</name>
    <dbReference type="NCBI Taxonomy" id="3830"/>
    <lineage>
        <taxon>Eukaryota</taxon>
        <taxon>Viridiplantae</taxon>
        <taxon>Streptophyta</taxon>
        <taxon>Embryophyta</taxon>
        <taxon>Tracheophyta</taxon>
        <taxon>Spermatophyta</taxon>
        <taxon>Magnoliopsida</taxon>
        <taxon>eudicotyledons</taxon>
        <taxon>Gunneridae</taxon>
        <taxon>Pentapetalae</taxon>
        <taxon>rosids</taxon>
        <taxon>fabids</taxon>
        <taxon>Fabales</taxon>
        <taxon>Fabaceae</taxon>
        <taxon>Papilionoideae</taxon>
        <taxon>50 kb inversion clade</taxon>
        <taxon>genistoids sensu lato</taxon>
        <taxon>core genistoids</taxon>
        <taxon>Crotalarieae</taxon>
        <taxon>Crotalaria</taxon>
    </lineage>
</organism>
<dbReference type="SUPFAM" id="SSF47459">
    <property type="entry name" value="HLH, helix-loop-helix DNA-binding domain"/>
    <property type="match status" value="1"/>
</dbReference>
<keyword evidence="2" id="KW-0805">Transcription regulation</keyword>
<accession>A0AAN9E4V6</accession>
<dbReference type="InterPro" id="IPR011598">
    <property type="entry name" value="bHLH_dom"/>
</dbReference>
<reference evidence="7 8" key="1">
    <citation type="submission" date="2024-01" db="EMBL/GenBank/DDBJ databases">
        <title>The genomes of 5 underutilized Papilionoideae crops provide insights into root nodulation and disease resistanc.</title>
        <authorList>
            <person name="Yuan L."/>
        </authorList>
    </citation>
    <scope>NUCLEOTIDE SEQUENCE [LARGE SCALE GENOMIC DNA]</scope>
    <source>
        <strain evidence="7">ZHUSHIDOU_FW_LH</strain>
        <tissue evidence="7">Leaf</tissue>
    </source>
</reference>
<comment type="subcellular location">
    <subcellularLocation>
        <location evidence="1">Nucleus</location>
    </subcellularLocation>
</comment>
<name>A0AAN9E4V6_CROPI</name>
<dbReference type="InterPro" id="IPR015660">
    <property type="entry name" value="MASH1/Ascl1a-like"/>
</dbReference>
<evidence type="ECO:0000256" key="4">
    <source>
        <dbReference type="ARBA" id="ARBA00023242"/>
    </source>
</evidence>
<comment type="caution">
    <text evidence="7">The sequence shown here is derived from an EMBL/GenBank/DDBJ whole genome shotgun (WGS) entry which is preliminary data.</text>
</comment>
<protein>
    <recommendedName>
        <fullName evidence="6">BHLH domain-containing protein</fullName>
    </recommendedName>
</protein>
<proteinExistence type="predicted"/>
<evidence type="ECO:0000313" key="8">
    <source>
        <dbReference type="Proteomes" id="UP001372338"/>
    </source>
</evidence>
<dbReference type="PANTHER" id="PTHR13935:SF90">
    <property type="entry name" value="TRANSCRIPTION FACTOR BHLH162"/>
    <property type="match status" value="1"/>
</dbReference>
<dbReference type="GO" id="GO:0090575">
    <property type="term" value="C:RNA polymerase II transcription regulator complex"/>
    <property type="evidence" value="ECO:0007669"/>
    <property type="project" value="TreeGrafter"/>
</dbReference>
<keyword evidence="4" id="KW-0539">Nucleus</keyword>
<dbReference type="EMBL" id="JAYWIO010000008">
    <property type="protein sequence ID" value="KAK7246493.1"/>
    <property type="molecule type" value="Genomic_DNA"/>
</dbReference>
<dbReference type="InterPro" id="IPR036638">
    <property type="entry name" value="HLH_DNA-bd_sf"/>
</dbReference>
<evidence type="ECO:0000256" key="2">
    <source>
        <dbReference type="ARBA" id="ARBA00023015"/>
    </source>
</evidence>
<sequence>MMENNQAAATASSSTRADRKLIERNRRNKMKALSCTLNSLVPQQSSRELNSLPDQLHEATNHIKKLQMNLEKMKEKKKMLLDIQRRTCYVNGGGGSKSPKIEIQQMGLTFVVSLITGLDTHFMFKETIRILLEEGADVVSANYIVSEDSVFHTIHCQVEESSNGERISERLKRFIYDSSYICAF</sequence>
<dbReference type="Pfam" id="PF00010">
    <property type="entry name" value="HLH"/>
    <property type="match status" value="1"/>
</dbReference>